<dbReference type="GO" id="GO:0005524">
    <property type="term" value="F:ATP binding"/>
    <property type="evidence" value="ECO:0007669"/>
    <property type="project" value="UniProtKB-UniRule"/>
</dbReference>
<dbReference type="GO" id="GO:0009254">
    <property type="term" value="P:peptidoglycan turnover"/>
    <property type="evidence" value="ECO:0007669"/>
    <property type="project" value="UniProtKB-UniRule"/>
</dbReference>
<dbReference type="KEGG" id="blep:AL038_16380"/>
<keyword evidence="1" id="KW-0119">Carbohydrate metabolism</keyword>
<comment type="function">
    <text evidence="1">Catalyzes the specific phosphorylation of 1,6-anhydro-N-acetylmuramic acid (anhMurNAc) with the simultaneous cleavage of the 1,6-anhydro ring, generating MurNAc-6-P. Is required for the utilization of anhMurNAc either imported from the medium or derived from its own cell wall murein, and thus plays a role in cell wall recycling.</text>
</comment>
<dbReference type="HAMAP" id="MF_01270">
    <property type="entry name" value="AnhMurNAc_kinase"/>
    <property type="match status" value="1"/>
</dbReference>
<keyword evidence="1" id="KW-0067">ATP-binding</keyword>
<dbReference type="GO" id="GO:0016773">
    <property type="term" value="F:phosphotransferase activity, alcohol group as acceptor"/>
    <property type="evidence" value="ECO:0007669"/>
    <property type="project" value="UniProtKB-UniRule"/>
</dbReference>
<dbReference type="InterPro" id="IPR043129">
    <property type="entry name" value="ATPase_NBD"/>
</dbReference>
<dbReference type="Gene3D" id="3.30.420.40">
    <property type="match status" value="2"/>
</dbReference>
<dbReference type="Proteomes" id="UP000234271">
    <property type="component" value="Chromosome"/>
</dbReference>
<dbReference type="UniPathway" id="UPA00343"/>
<dbReference type="UniPathway" id="UPA00544"/>
<name>A0A2N9YE52_9GAMM</name>
<keyword evidence="1 2" id="KW-0808">Transferase</keyword>
<comment type="similarity">
    <text evidence="1">Belongs to the anhydro-N-acetylmuramic acid kinase family.</text>
</comment>
<comment type="pathway">
    <text evidence="1">Cell wall biogenesis; peptidoglycan recycling.</text>
</comment>
<dbReference type="InterPro" id="IPR005338">
    <property type="entry name" value="Anhydro_N_Ac-Mur_kinase"/>
</dbReference>
<protein>
    <recommendedName>
        <fullName evidence="1">Anhydro-N-acetylmuramic acid kinase</fullName>
        <ecNumber evidence="1">2.7.1.170</ecNumber>
    </recommendedName>
    <alternativeName>
        <fullName evidence="1">AnhMurNAc kinase</fullName>
    </alternativeName>
</protein>
<dbReference type="SUPFAM" id="SSF53067">
    <property type="entry name" value="Actin-like ATPase domain"/>
    <property type="match status" value="1"/>
</dbReference>
<comment type="pathway">
    <text evidence="1">Amino-sugar metabolism; 1,6-anhydro-N-acetylmuramate degradation.</text>
</comment>
<dbReference type="RefSeq" id="WP_062154651.1">
    <property type="nucleotide sequence ID" value="NZ_CP012373.2"/>
</dbReference>
<dbReference type="OrthoDB" id="9763949at2"/>
<evidence type="ECO:0000313" key="3">
    <source>
        <dbReference type="Proteomes" id="UP000234271"/>
    </source>
</evidence>
<evidence type="ECO:0000313" key="2">
    <source>
        <dbReference type="EMBL" id="AUI68629.1"/>
    </source>
</evidence>
<dbReference type="PANTHER" id="PTHR30605">
    <property type="entry name" value="ANHYDRO-N-ACETYLMURAMIC ACID KINASE"/>
    <property type="match status" value="1"/>
</dbReference>
<comment type="catalytic activity">
    <reaction evidence="1">
        <text>1,6-anhydro-N-acetyl-beta-muramate + ATP + H2O = N-acetyl-D-muramate 6-phosphate + ADP + H(+)</text>
        <dbReference type="Rhea" id="RHEA:24952"/>
        <dbReference type="ChEBI" id="CHEBI:15377"/>
        <dbReference type="ChEBI" id="CHEBI:15378"/>
        <dbReference type="ChEBI" id="CHEBI:30616"/>
        <dbReference type="ChEBI" id="CHEBI:58690"/>
        <dbReference type="ChEBI" id="CHEBI:58722"/>
        <dbReference type="ChEBI" id="CHEBI:456216"/>
        <dbReference type="EC" id="2.7.1.170"/>
    </reaction>
</comment>
<keyword evidence="3" id="KW-1185">Reference proteome</keyword>
<dbReference type="NCBIfam" id="NF007139">
    <property type="entry name" value="PRK09585.1-3"/>
    <property type="match status" value="1"/>
</dbReference>
<reference evidence="3" key="1">
    <citation type="submission" date="2016-12" db="EMBL/GenBank/DDBJ databases">
        <title>Complete Genome Sequence of Beggiatoa leptomitiformis D-401.</title>
        <authorList>
            <person name="Fomenkov A."/>
            <person name="Vincze T."/>
            <person name="Grabovich M."/>
            <person name="Anton B.P."/>
            <person name="Dubinina G."/>
            <person name="Orlova M."/>
            <person name="Belousova E."/>
            <person name="Roberts R.J."/>
        </authorList>
    </citation>
    <scope>NUCLEOTIDE SEQUENCE [LARGE SCALE GENOMIC DNA]</scope>
    <source>
        <strain evidence="3">D-401</strain>
    </source>
</reference>
<dbReference type="STRING" id="288004.AL038_16380"/>
<proteinExistence type="inferred from homology"/>
<keyword evidence="1" id="KW-0547">Nucleotide-binding</keyword>
<dbReference type="CDD" id="cd24050">
    <property type="entry name" value="ASKHA_NBD_ANMK"/>
    <property type="match status" value="1"/>
</dbReference>
<dbReference type="EMBL" id="CP018889">
    <property type="protein sequence ID" value="AUI68629.1"/>
    <property type="molecule type" value="Genomic_DNA"/>
</dbReference>
<dbReference type="GO" id="GO:0097175">
    <property type="term" value="P:1,6-anhydro-N-acetyl-beta-muramic acid catabolic process"/>
    <property type="evidence" value="ECO:0007669"/>
    <property type="project" value="UniProtKB-UniRule"/>
</dbReference>
<feature type="binding site" evidence="1">
    <location>
        <begin position="12"/>
        <end position="19"/>
    </location>
    <ligand>
        <name>ATP</name>
        <dbReference type="ChEBI" id="CHEBI:30616"/>
    </ligand>
</feature>
<dbReference type="EC" id="2.7.1.170" evidence="1"/>
<dbReference type="Pfam" id="PF03702">
    <property type="entry name" value="AnmK"/>
    <property type="match status" value="1"/>
</dbReference>
<keyword evidence="1 2" id="KW-0418">Kinase</keyword>
<dbReference type="PANTHER" id="PTHR30605:SF0">
    <property type="entry name" value="ANHYDRO-N-ACETYLMURAMIC ACID KINASE"/>
    <property type="match status" value="1"/>
</dbReference>
<sequence length="367" mass="40080">MQKQLFIGIISGTSADAIDVALVDFSTPFPRLCAVHSHPWETGLRQHILQVSQESREQTSLAEIIQLDVTIAHTFADAILTLLTNNSVNTTDIIAIGSHGQTIYHQLQTNPPYTCQLGDPNIIAEKTKIPVVADFRRRDVAAGGQGAPLVPAFHQAVFQRAHECRIVVNIGGIANITVLPSDSTAPILGFDTGTGNALSDAWSNHHRQIPFDQNGAWAQQGTVQPILLQQLLADPYFAKNPPKSTGRDYFNLTWLAHYLEAHQFSAVDVQATLSYLTIISLVNAVQPYHPDRLLICGGGVHNDFIINGLREQLTCPVESTVVYGVEPDWVEAMCFAWLAKRRLALQTGNVPSVTGARTACILGGVYY</sequence>
<dbReference type="GO" id="GO:0006040">
    <property type="term" value="P:amino sugar metabolic process"/>
    <property type="evidence" value="ECO:0007669"/>
    <property type="project" value="InterPro"/>
</dbReference>
<dbReference type="AlphaFoldDB" id="A0A2N9YE52"/>
<accession>A0A2N9YE52</accession>
<evidence type="ECO:0000256" key="1">
    <source>
        <dbReference type="HAMAP-Rule" id="MF_01270"/>
    </source>
</evidence>
<dbReference type="GO" id="GO:0016301">
    <property type="term" value="F:kinase activity"/>
    <property type="evidence" value="ECO:0007669"/>
    <property type="project" value="UniProtKB-KW"/>
</dbReference>
<gene>
    <name evidence="1" type="primary">anmK</name>
    <name evidence="2" type="ORF">BLE401_07865</name>
</gene>
<organism evidence="2 3">
    <name type="scientific">Beggiatoa leptomitoformis</name>
    <dbReference type="NCBI Taxonomy" id="288004"/>
    <lineage>
        <taxon>Bacteria</taxon>
        <taxon>Pseudomonadati</taxon>
        <taxon>Pseudomonadota</taxon>
        <taxon>Gammaproteobacteria</taxon>
        <taxon>Thiotrichales</taxon>
        <taxon>Thiotrichaceae</taxon>
        <taxon>Beggiatoa</taxon>
    </lineage>
</organism>